<proteinExistence type="inferred from homology"/>
<evidence type="ECO:0000256" key="7">
    <source>
        <dbReference type="SAM" id="Phobius"/>
    </source>
</evidence>
<keyword evidence="5 6" id="KW-0961">Cell wall biogenesis/degradation</keyword>
<keyword evidence="6" id="KW-0964">Secreted</keyword>
<keyword evidence="7" id="KW-1133">Transmembrane helix</keyword>
<dbReference type="EMBL" id="CAKOAT010164043">
    <property type="protein sequence ID" value="CAH8349879.1"/>
    <property type="molecule type" value="Genomic_DNA"/>
</dbReference>
<comment type="function">
    <text evidence="1 6">Hydrolyzes acetyl esters in homogalacturonan regions of pectin. In type I primary cell wall, galacturonic acid residues of pectin can be acetylated at the O-2 and O-3 positions. Decreasing the degree of acetylation of pectin gels in vitro alters their physical properties.</text>
</comment>
<feature type="transmembrane region" description="Helical" evidence="7">
    <location>
        <begin position="125"/>
        <end position="143"/>
    </location>
</feature>
<evidence type="ECO:0000313" key="9">
    <source>
        <dbReference type="Proteomes" id="UP001642260"/>
    </source>
</evidence>
<evidence type="ECO:0000313" key="8">
    <source>
        <dbReference type="EMBL" id="CAH8349879.1"/>
    </source>
</evidence>
<evidence type="ECO:0000256" key="5">
    <source>
        <dbReference type="ARBA" id="ARBA00023316"/>
    </source>
</evidence>
<dbReference type="AlphaFoldDB" id="A0ABC8K074"/>
<keyword evidence="7" id="KW-0472">Membrane</keyword>
<dbReference type="GO" id="GO:0071555">
    <property type="term" value="P:cell wall organization"/>
    <property type="evidence" value="ECO:0007669"/>
    <property type="project" value="UniProtKB-KW"/>
</dbReference>
<evidence type="ECO:0000256" key="3">
    <source>
        <dbReference type="ARBA" id="ARBA00005784"/>
    </source>
</evidence>
<accession>A0ABC8K074</accession>
<keyword evidence="9" id="KW-1185">Reference proteome</keyword>
<name>A0ABC8K074_ERUVS</name>
<dbReference type="Pfam" id="PF03283">
    <property type="entry name" value="PAE"/>
    <property type="match status" value="1"/>
</dbReference>
<dbReference type="GO" id="GO:0016787">
    <property type="term" value="F:hydrolase activity"/>
    <property type="evidence" value="ECO:0007669"/>
    <property type="project" value="UniProtKB-KW"/>
</dbReference>
<evidence type="ECO:0000256" key="1">
    <source>
        <dbReference type="ARBA" id="ARBA00003534"/>
    </source>
</evidence>
<evidence type="ECO:0000256" key="4">
    <source>
        <dbReference type="ARBA" id="ARBA00022512"/>
    </source>
</evidence>
<keyword evidence="4 6" id="KW-0134">Cell wall</keyword>
<comment type="caution">
    <text evidence="8">The sequence shown here is derived from an EMBL/GenBank/DDBJ whole genome shotgun (WGS) entry which is preliminary data.</text>
</comment>
<reference evidence="8 9" key="1">
    <citation type="submission" date="2022-03" db="EMBL/GenBank/DDBJ databases">
        <authorList>
            <person name="Macdonald S."/>
            <person name="Ahmed S."/>
            <person name="Newling K."/>
        </authorList>
    </citation>
    <scope>NUCLEOTIDE SEQUENCE [LARGE SCALE GENOMIC DNA]</scope>
</reference>
<organism evidence="8 9">
    <name type="scientific">Eruca vesicaria subsp. sativa</name>
    <name type="common">Garden rocket</name>
    <name type="synonym">Eruca sativa</name>
    <dbReference type="NCBI Taxonomy" id="29727"/>
    <lineage>
        <taxon>Eukaryota</taxon>
        <taxon>Viridiplantae</taxon>
        <taxon>Streptophyta</taxon>
        <taxon>Embryophyta</taxon>
        <taxon>Tracheophyta</taxon>
        <taxon>Spermatophyta</taxon>
        <taxon>Magnoliopsida</taxon>
        <taxon>eudicotyledons</taxon>
        <taxon>Gunneridae</taxon>
        <taxon>Pentapetalae</taxon>
        <taxon>rosids</taxon>
        <taxon>malvids</taxon>
        <taxon>Brassicales</taxon>
        <taxon>Brassicaceae</taxon>
        <taxon>Brassiceae</taxon>
        <taxon>Eruca</taxon>
    </lineage>
</organism>
<comment type="similarity">
    <text evidence="3 6">Belongs to the pectinacetylesterase family.</text>
</comment>
<evidence type="ECO:0000256" key="2">
    <source>
        <dbReference type="ARBA" id="ARBA00004191"/>
    </source>
</evidence>
<sequence length="161" mass="17850">MEIARSATAHSSTAPAILFFNYILSGGDLKKGGGWSNTRRSSIYRKTTHSASSNHMEKVLVFTGILSNKANENHESNCVTVMVPLSQAMVRTRWRSLCCAMVQGARHKAHPTSPLSAMRHLKHRLPYFVFSLGVGSCYGKYVMRAPIFTMYTMAGIYAETV</sequence>
<dbReference type="InterPro" id="IPR004963">
    <property type="entry name" value="PAE/NOTUM"/>
</dbReference>
<dbReference type="Proteomes" id="UP001642260">
    <property type="component" value="Unassembled WGS sequence"/>
</dbReference>
<keyword evidence="6" id="KW-0378">Hydrolase</keyword>
<dbReference type="EC" id="3.1.1.-" evidence="6"/>
<comment type="subcellular location">
    <subcellularLocation>
        <location evidence="2 6">Secreted</location>
        <location evidence="2 6">Cell wall</location>
    </subcellularLocation>
</comment>
<evidence type="ECO:0000256" key="6">
    <source>
        <dbReference type="RuleBase" id="RU363114"/>
    </source>
</evidence>
<keyword evidence="7" id="KW-0812">Transmembrane</keyword>
<gene>
    <name evidence="8" type="ORF">ERUC_LOCUS17803</name>
</gene>
<protein>
    <recommendedName>
        <fullName evidence="6">Pectin acetylesterase</fullName>
        <ecNumber evidence="6">3.1.1.-</ecNumber>
    </recommendedName>
</protein>